<dbReference type="GO" id="GO:0000105">
    <property type="term" value="P:L-histidine biosynthetic process"/>
    <property type="evidence" value="ECO:0007669"/>
    <property type="project" value="UniProtKB-KW"/>
</dbReference>
<sequence>MTAPATAPWTHGGPDALGAARFDFSTNTNACGPCPQAWTAVQAADVTLYPDPAYIALRQNLAAFHGVAPERVLLAGSASEFIFRITAWAHQQGLRTVHLPTYHYGDYPRAAQAWRMACVVDEKGAAGALTRPGALVWACEPSSPLGQPHSNWPQWLLEDSPKTARRSDLLVLDCAYAALRLSGAASLTASQLDQVWQLFTPNKALGLTGVRAAYVIAPGPCSKRARGQKDLDIASVNRMAPSWPLGADGVAMLQAWVSPEVQAWLATCLPLLRQWKARQADLLTRAGWAVLPSEANYFCAQPPQPVDLAALRQTHGIKLRDATSFGLPGWLRLGVLGPNAQDALAEALHHVAPRYTTLEITT</sequence>
<comment type="pathway">
    <text evidence="1">Amino-acid biosynthesis; L-histidine biosynthesis; L-histidine from 5-phospho-alpha-D-ribose 1-diphosphate: step 7/9.</text>
</comment>
<proteinExistence type="inferred from homology"/>
<organism evidence="11 12">
    <name type="scientific">Rhodoferax ferrireducens</name>
    <dbReference type="NCBI Taxonomy" id="192843"/>
    <lineage>
        <taxon>Bacteria</taxon>
        <taxon>Pseudomonadati</taxon>
        <taxon>Pseudomonadota</taxon>
        <taxon>Betaproteobacteria</taxon>
        <taxon>Burkholderiales</taxon>
        <taxon>Comamonadaceae</taxon>
        <taxon>Rhodoferax</taxon>
    </lineage>
</organism>
<evidence type="ECO:0000256" key="1">
    <source>
        <dbReference type="ARBA" id="ARBA00005011"/>
    </source>
</evidence>
<name>A0A1W9KZA2_9BURK</name>
<feature type="domain" description="Aminotransferase class I/classII large" evidence="10">
    <location>
        <begin position="23"/>
        <end position="344"/>
    </location>
</feature>
<comment type="similarity">
    <text evidence="2">Belongs to the class-II pyridoxal-phosphate-dependent aminotransferase family. Histidinol-phosphate aminotransferase subfamily.</text>
</comment>
<dbReference type="GO" id="GO:0030170">
    <property type="term" value="F:pyridoxal phosphate binding"/>
    <property type="evidence" value="ECO:0007669"/>
    <property type="project" value="InterPro"/>
</dbReference>
<dbReference type="InterPro" id="IPR050106">
    <property type="entry name" value="HistidinolP_aminotransfase"/>
</dbReference>
<dbReference type="Proteomes" id="UP000192505">
    <property type="component" value="Unassembled WGS sequence"/>
</dbReference>
<evidence type="ECO:0000256" key="6">
    <source>
        <dbReference type="ARBA" id="ARBA00022679"/>
    </source>
</evidence>
<dbReference type="InterPro" id="IPR015424">
    <property type="entry name" value="PyrdxlP-dep_Trfase"/>
</dbReference>
<protein>
    <recommendedName>
        <fullName evidence="3">histidinol-phosphate transaminase</fullName>
        <ecNumber evidence="3">2.6.1.9</ecNumber>
    </recommendedName>
</protein>
<evidence type="ECO:0000313" key="12">
    <source>
        <dbReference type="Proteomes" id="UP000192505"/>
    </source>
</evidence>
<reference evidence="11 12" key="1">
    <citation type="submission" date="2017-01" db="EMBL/GenBank/DDBJ databases">
        <title>Novel large sulfur bacteria in the metagenomes of groundwater-fed chemosynthetic microbial mats in the Lake Huron basin.</title>
        <authorList>
            <person name="Sharrar A.M."/>
            <person name="Flood B.E."/>
            <person name="Bailey J.V."/>
            <person name="Jones D.S."/>
            <person name="Biddanda B."/>
            <person name="Ruberg S.A."/>
            <person name="Marcus D.N."/>
            <person name="Dick G.J."/>
        </authorList>
    </citation>
    <scope>NUCLEOTIDE SEQUENCE [LARGE SCALE GENOMIC DNA]</scope>
    <source>
        <strain evidence="11">A7</strain>
    </source>
</reference>
<evidence type="ECO:0000259" key="10">
    <source>
        <dbReference type="Pfam" id="PF00155"/>
    </source>
</evidence>
<evidence type="ECO:0000256" key="8">
    <source>
        <dbReference type="ARBA" id="ARBA00023102"/>
    </source>
</evidence>
<dbReference type="InterPro" id="IPR004839">
    <property type="entry name" value="Aminotransferase_I/II_large"/>
</dbReference>
<dbReference type="GO" id="GO:0004400">
    <property type="term" value="F:histidinol-phosphate transaminase activity"/>
    <property type="evidence" value="ECO:0007669"/>
    <property type="project" value="UniProtKB-EC"/>
</dbReference>
<evidence type="ECO:0000313" key="11">
    <source>
        <dbReference type="EMBL" id="OQW90049.1"/>
    </source>
</evidence>
<dbReference type="PANTHER" id="PTHR43643:SF6">
    <property type="entry name" value="HISTIDINOL-PHOSPHATE AMINOTRANSFERASE"/>
    <property type="match status" value="1"/>
</dbReference>
<evidence type="ECO:0000256" key="2">
    <source>
        <dbReference type="ARBA" id="ARBA00007970"/>
    </source>
</evidence>
<dbReference type="Pfam" id="PF00155">
    <property type="entry name" value="Aminotran_1_2"/>
    <property type="match status" value="1"/>
</dbReference>
<dbReference type="PANTHER" id="PTHR43643">
    <property type="entry name" value="HISTIDINOL-PHOSPHATE AMINOTRANSFERASE 2"/>
    <property type="match status" value="1"/>
</dbReference>
<keyword evidence="5" id="KW-0028">Amino-acid biosynthesis</keyword>
<evidence type="ECO:0000256" key="5">
    <source>
        <dbReference type="ARBA" id="ARBA00022605"/>
    </source>
</evidence>
<dbReference type="InterPro" id="IPR015421">
    <property type="entry name" value="PyrdxlP-dep_Trfase_major"/>
</dbReference>
<dbReference type="EC" id="2.6.1.9" evidence="3"/>
<dbReference type="Gene3D" id="3.40.640.10">
    <property type="entry name" value="Type I PLP-dependent aspartate aminotransferase-like (Major domain)"/>
    <property type="match status" value="1"/>
</dbReference>
<gene>
    <name evidence="11" type="ORF">BWK72_02155</name>
</gene>
<comment type="catalytic activity">
    <reaction evidence="9">
        <text>L-histidinol phosphate + 2-oxoglutarate = 3-(imidazol-4-yl)-2-oxopropyl phosphate + L-glutamate</text>
        <dbReference type="Rhea" id="RHEA:23744"/>
        <dbReference type="ChEBI" id="CHEBI:16810"/>
        <dbReference type="ChEBI" id="CHEBI:29985"/>
        <dbReference type="ChEBI" id="CHEBI:57766"/>
        <dbReference type="ChEBI" id="CHEBI:57980"/>
        <dbReference type="EC" id="2.6.1.9"/>
    </reaction>
</comment>
<comment type="caution">
    <text evidence="11">The sequence shown here is derived from an EMBL/GenBank/DDBJ whole genome shotgun (WGS) entry which is preliminary data.</text>
</comment>
<keyword evidence="4" id="KW-0032">Aminotransferase</keyword>
<keyword evidence="8" id="KW-0368">Histidine biosynthesis</keyword>
<dbReference type="InterPro" id="IPR015422">
    <property type="entry name" value="PyrdxlP-dep_Trfase_small"/>
</dbReference>
<evidence type="ECO:0000256" key="9">
    <source>
        <dbReference type="ARBA" id="ARBA00047481"/>
    </source>
</evidence>
<accession>A0A1W9KZA2</accession>
<dbReference type="SUPFAM" id="SSF53383">
    <property type="entry name" value="PLP-dependent transferases"/>
    <property type="match status" value="1"/>
</dbReference>
<evidence type="ECO:0000256" key="7">
    <source>
        <dbReference type="ARBA" id="ARBA00022898"/>
    </source>
</evidence>
<evidence type="ECO:0000256" key="3">
    <source>
        <dbReference type="ARBA" id="ARBA00012748"/>
    </source>
</evidence>
<dbReference type="AlphaFoldDB" id="A0A1W9KZA2"/>
<keyword evidence="6" id="KW-0808">Transferase</keyword>
<dbReference type="EMBL" id="MTEI01000001">
    <property type="protein sequence ID" value="OQW90049.1"/>
    <property type="molecule type" value="Genomic_DNA"/>
</dbReference>
<keyword evidence="7" id="KW-0663">Pyridoxal phosphate</keyword>
<dbReference type="Gene3D" id="3.90.1150.10">
    <property type="entry name" value="Aspartate Aminotransferase, domain 1"/>
    <property type="match status" value="1"/>
</dbReference>
<evidence type="ECO:0000256" key="4">
    <source>
        <dbReference type="ARBA" id="ARBA00022576"/>
    </source>
</evidence>